<dbReference type="PANTHER" id="PTHR47956:SF73">
    <property type="entry name" value="CYTOCHROME P450 71B22"/>
    <property type="match status" value="1"/>
</dbReference>
<dbReference type="GO" id="GO:0004497">
    <property type="term" value="F:monooxygenase activity"/>
    <property type="evidence" value="ECO:0007669"/>
    <property type="project" value="InterPro"/>
</dbReference>
<sequence length="169" mass="18865">MDKVEELVLEISGQHSDLHKAFARLSNFFQHVIDDHLKPGQPEDHSDIISVMLNMINKQSKDVSLAGVNAGAITMIWAMIELTIHPKVLKEIQQEIRVTLGDNKEKITLHPPAPLLLPRETMSDIKVIGYNIPKNTMIEIATLTHDRGRDPIVGQTLTSLSPRGLLLTL</sequence>
<dbReference type="EMBL" id="HG994366">
    <property type="protein sequence ID" value="CAF1920132.1"/>
    <property type="molecule type" value="Genomic_DNA"/>
</dbReference>
<dbReference type="AlphaFoldDB" id="A0A816K5M6"/>
<dbReference type="OMA" id="IWAMIEL"/>
<evidence type="ECO:0000256" key="2">
    <source>
        <dbReference type="ARBA" id="ARBA00010617"/>
    </source>
</evidence>
<accession>A0A816K5M6</accession>
<organism evidence="7">
    <name type="scientific">Brassica napus</name>
    <name type="common">Rape</name>
    <dbReference type="NCBI Taxonomy" id="3708"/>
    <lineage>
        <taxon>Eukaryota</taxon>
        <taxon>Viridiplantae</taxon>
        <taxon>Streptophyta</taxon>
        <taxon>Embryophyta</taxon>
        <taxon>Tracheophyta</taxon>
        <taxon>Spermatophyta</taxon>
        <taxon>Magnoliopsida</taxon>
        <taxon>eudicotyledons</taxon>
        <taxon>Gunneridae</taxon>
        <taxon>Pentapetalae</taxon>
        <taxon>rosids</taxon>
        <taxon>malvids</taxon>
        <taxon>Brassicales</taxon>
        <taxon>Brassicaceae</taxon>
        <taxon>Brassiceae</taxon>
        <taxon>Brassica</taxon>
    </lineage>
</organism>
<reference evidence="7" key="1">
    <citation type="submission" date="2021-01" db="EMBL/GenBank/DDBJ databases">
        <authorList>
            <consortium name="Genoscope - CEA"/>
            <person name="William W."/>
        </authorList>
    </citation>
    <scope>NUCLEOTIDE SEQUENCE</scope>
</reference>
<dbReference type="PANTHER" id="PTHR47956">
    <property type="entry name" value="CYTOCHROME P450 71B11-RELATED"/>
    <property type="match status" value="1"/>
</dbReference>
<keyword evidence="3" id="KW-0812">Transmembrane</keyword>
<dbReference type="Gene3D" id="1.10.630.10">
    <property type="entry name" value="Cytochrome P450"/>
    <property type="match status" value="1"/>
</dbReference>
<evidence type="ECO:0000256" key="3">
    <source>
        <dbReference type="ARBA" id="ARBA00022692"/>
    </source>
</evidence>
<dbReference type="Proteomes" id="UP001295469">
    <property type="component" value="Chromosome C02"/>
</dbReference>
<comment type="subcellular location">
    <subcellularLocation>
        <location evidence="1">Membrane</location>
        <topology evidence="1">Single-pass membrane protein</topology>
    </subcellularLocation>
</comment>
<name>A0A816K5M6_BRANA</name>
<evidence type="ECO:0000313" key="7">
    <source>
        <dbReference type="EMBL" id="CAF1920132.1"/>
    </source>
</evidence>
<evidence type="ECO:0000256" key="4">
    <source>
        <dbReference type="ARBA" id="ARBA00022989"/>
    </source>
</evidence>
<keyword evidence="6" id="KW-0472">Membrane</keyword>
<dbReference type="Pfam" id="PF00067">
    <property type="entry name" value="p450"/>
    <property type="match status" value="1"/>
</dbReference>
<gene>
    <name evidence="7" type="ORF">DARMORV10_C02P52690.1</name>
</gene>
<evidence type="ECO:0000256" key="6">
    <source>
        <dbReference type="ARBA" id="ARBA00023136"/>
    </source>
</evidence>
<comment type="similarity">
    <text evidence="2">Belongs to the cytochrome P450 family.</text>
</comment>
<protein>
    <submittedName>
        <fullName evidence="7">(rape) hypothetical protein</fullName>
    </submittedName>
</protein>
<dbReference type="GO" id="GO:0005506">
    <property type="term" value="F:iron ion binding"/>
    <property type="evidence" value="ECO:0007669"/>
    <property type="project" value="InterPro"/>
</dbReference>
<proteinExistence type="inferred from homology"/>
<keyword evidence="5" id="KW-0560">Oxidoreductase</keyword>
<dbReference type="GO" id="GO:0016705">
    <property type="term" value="F:oxidoreductase activity, acting on paired donors, with incorporation or reduction of molecular oxygen"/>
    <property type="evidence" value="ECO:0007669"/>
    <property type="project" value="InterPro"/>
</dbReference>
<evidence type="ECO:0000256" key="1">
    <source>
        <dbReference type="ARBA" id="ARBA00004167"/>
    </source>
</evidence>
<keyword evidence="4" id="KW-1133">Transmembrane helix</keyword>
<dbReference type="SUPFAM" id="SSF48264">
    <property type="entry name" value="Cytochrome P450"/>
    <property type="match status" value="1"/>
</dbReference>
<dbReference type="Gramene" id="CDX99725">
    <property type="protein sequence ID" value="CDX99725"/>
    <property type="gene ID" value="GSBRNA2T00108345001"/>
</dbReference>
<dbReference type="GO" id="GO:0020037">
    <property type="term" value="F:heme binding"/>
    <property type="evidence" value="ECO:0007669"/>
    <property type="project" value="InterPro"/>
</dbReference>
<evidence type="ECO:0000256" key="5">
    <source>
        <dbReference type="ARBA" id="ARBA00023002"/>
    </source>
</evidence>
<dbReference type="InterPro" id="IPR036396">
    <property type="entry name" value="Cyt_P450_sf"/>
</dbReference>
<dbReference type="GO" id="GO:0016020">
    <property type="term" value="C:membrane"/>
    <property type="evidence" value="ECO:0007669"/>
    <property type="project" value="UniProtKB-SubCell"/>
</dbReference>
<dbReference type="InterPro" id="IPR001128">
    <property type="entry name" value="Cyt_P450"/>
</dbReference>
<dbReference type="InterPro" id="IPR050193">
    <property type="entry name" value="Cytochrome_P450_71"/>
</dbReference>